<accession>A0A9D2T6U6</accession>
<evidence type="ECO:0000313" key="3">
    <source>
        <dbReference type="EMBL" id="HJC49183.1"/>
    </source>
</evidence>
<sequence length="329" mass="37517">MLQQKIQIGKSGIEVPYLGLGTWAIGGGSWWGDNDDRLSVQTIQRAIELGIVWIDTAPIYGLYHSEEVVGEAVRNCRDKIILSTKCGLEWNHETPVFHKNVDGTRVYRDLSRKNIIDEVDHSLRNLGTDYIDVLYTHWQSPDHKLYPIEETMDALMTLKRQGKIRAVGASNVTAEDIREYSRYGQLDVIQEKYSIATRRIEKDLMPVCREYGISIQAYSPLEQGLLTGKFTMETVFPEGDVRNNNPSFRPERRKKILNVLDGWKKYTEKYQCSNANLVIAFTANLIDSLHILAGARKPEQIEDNAGALAVDLEESDIEQMKKDIEILNE</sequence>
<organism evidence="3 4">
    <name type="scientific">Candidatus Anaerostipes avistercoris</name>
    <dbReference type="NCBI Taxonomy" id="2838462"/>
    <lineage>
        <taxon>Bacteria</taxon>
        <taxon>Bacillati</taxon>
        <taxon>Bacillota</taxon>
        <taxon>Clostridia</taxon>
        <taxon>Lachnospirales</taxon>
        <taxon>Lachnospiraceae</taxon>
        <taxon>Anaerostipes</taxon>
    </lineage>
</organism>
<reference evidence="3" key="1">
    <citation type="journal article" date="2021" name="PeerJ">
        <title>Extensive microbial diversity within the chicken gut microbiome revealed by metagenomics and culture.</title>
        <authorList>
            <person name="Gilroy R."/>
            <person name="Ravi A."/>
            <person name="Getino M."/>
            <person name="Pursley I."/>
            <person name="Horton D.L."/>
            <person name="Alikhan N.F."/>
            <person name="Baker D."/>
            <person name="Gharbi K."/>
            <person name="Hall N."/>
            <person name="Watson M."/>
            <person name="Adriaenssens E.M."/>
            <person name="Foster-Nyarko E."/>
            <person name="Jarju S."/>
            <person name="Secka A."/>
            <person name="Antonio M."/>
            <person name="Oren A."/>
            <person name="Chaudhuri R.R."/>
            <person name="La Ragione R."/>
            <person name="Hildebrand F."/>
            <person name="Pallen M.J."/>
        </authorList>
    </citation>
    <scope>NUCLEOTIDE SEQUENCE</scope>
    <source>
        <strain evidence="3">ChiSjej3B21-8574</strain>
    </source>
</reference>
<keyword evidence="1" id="KW-0560">Oxidoreductase</keyword>
<dbReference type="InterPro" id="IPR050523">
    <property type="entry name" value="AKR_Detox_Biosynth"/>
</dbReference>
<dbReference type="InterPro" id="IPR036812">
    <property type="entry name" value="NAD(P)_OxRdtase_dom_sf"/>
</dbReference>
<dbReference type="Proteomes" id="UP000823904">
    <property type="component" value="Unassembled WGS sequence"/>
</dbReference>
<protein>
    <submittedName>
        <fullName evidence="3">Aldo/keto reductase</fullName>
    </submittedName>
</protein>
<proteinExistence type="predicted"/>
<dbReference type="SUPFAM" id="SSF51430">
    <property type="entry name" value="NAD(P)-linked oxidoreductase"/>
    <property type="match status" value="1"/>
</dbReference>
<dbReference type="InterPro" id="IPR023210">
    <property type="entry name" value="NADP_OxRdtase_dom"/>
</dbReference>
<evidence type="ECO:0000313" key="4">
    <source>
        <dbReference type="Proteomes" id="UP000823904"/>
    </source>
</evidence>
<dbReference type="GO" id="GO:0005829">
    <property type="term" value="C:cytosol"/>
    <property type="evidence" value="ECO:0007669"/>
    <property type="project" value="TreeGrafter"/>
</dbReference>
<name>A0A9D2T6U6_9FIRM</name>
<dbReference type="Gene3D" id="3.20.20.100">
    <property type="entry name" value="NADP-dependent oxidoreductase domain"/>
    <property type="match status" value="1"/>
</dbReference>
<gene>
    <name evidence="3" type="ORF">H9754_01155</name>
</gene>
<dbReference type="PANTHER" id="PTHR43364">
    <property type="entry name" value="NADH-SPECIFIC METHYLGLYOXAL REDUCTASE-RELATED"/>
    <property type="match status" value="1"/>
</dbReference>
<dbReference type="PANTHER" id="PTHR43364:SF4">
    <property type="entry name" value="NAD(P)-LINKED OXIDOREDUCTASE SUPERFAMILY PROTEIN"/>
    <property type="match status" value="1"/>
</dbReference>
<dbReference type="AlphaFoldDB" id="A0A9D2T6U6"/>
<dbReference type="Pfam" id="PF00248">
    <property type="entry name" value="Aldo_ket_red"/>
    <property type="match status" value="1"/>
</dbReference>
<reference evidence="3" key="2">
    <citation type="submission" date="2021-04" db="EMBL/GenBank/DDBJ databases">
        <authorList>
            <person name="Gilroy R."/>
        </authorList>
    </citation>
    <scope>NUCLEOTIDE SEQUENCE</scope>
    <source>
        <strain evidence="3">ChiSjej3B21-8574</strain>
    </source>
</reference>
<evidence type="ECO:0000259" key="2">
    <source>
        <dbReference type="Pfam" id="PF00248"/>
    </source>
</evidence>
<comment type="caution">
    <text evidence="3">The sequence shown here is derived from an EMBL/GenBank/DDBJ whole genome shotgun (WGS) entry which is preliminary data.</text>
</comment>
<feature type="domain" description="NADP-dependent oxidoreductase" evidence="2">
    <location>
        <begin position="18"/>
        <end position="322"/>
    </location>
</feature>
<dbReference type="GO" id="GO:0016491">
    <property type="term" value="F:oxidoreductase activity"/>
    <property type="evidence" value="ECO:0007669"/>
    <property type="project" value="UniProtKB-KW"/>
</dbReference>
<evidence type="ECO:0000256" key="1">
    <source>
        <dbReference type="ARBA" id="ARBA00023002"/>
    </source>
</evidence>
<dbReference type="EMBL" id="DWWD01000006">
    <property type="protein sequence ID" value="HJC49183.1"/>
    <property type="molecule type" value="Genomic_DNA"/>
</dbReference>